<gene>
    <name evidence="1" type="ORF">GCM10022276_20880</name>
</gene>
<proteinExistence type="predicted"/>
<dbReference type="EMBL" id="BAABBM010000001">
    <property type="protein sequence ID" value="GAA3901973.1"/>
    <property type="molecule type" value="Genomic_DNA"/>
</dbReference>
<sequence length="162" mass="17781">MDSALAALLGATIGGILSVVASWIAQRVQSKSQWLVQEIKQRQQLYGEFVKAAANCFADALQENEPDAGRLANLYGEIGQMRVYSTQRVVSEAYAIVRAILETHQDDNRSREEIRDLLNSGSVDLFSKFGDACRAELAQLRSQEPGMLGHLVPVKRAETTGS</sequence>
<evidence type="ECO:0000313" key="2">
    <source>
        <dbReference type="Proteomes" id="UP001500827"/>
    </source>
</evidence>
<dbReference type="RefSeq" id="WP_344699627.1">
    <property type="nucleotide sequence ID" value="NZ_BAABBM010000001.1"/>
</dbReference>
<comment type="caution">
    <text evidence="1">The sequence shown here is derived from an EMBL/GenBank/DDBJ whole genome shotgun (WGS) entry which is preliminary data.</text>
</comment>
<protein>
    <recommendedName>
        <fullName evidence="3">Secreted protein</fullName>
    </recommendedName>
</protein>
<evidence type="ECO:0008006" key="3">
    <source>
        <dbReference type="Google" id="ProtNLM"/>
    </source>
</evidence>
<evidence type="ECO:0000313" key="1">
    <source>
        <dbReference type="EMBL" id="GAA3901973.1"/>
    </source>
</evidence>
<accession>A0ABP7LLS1</accession>
<name>A0ABP7LLS1_9SPHN</name>
<reference evidence="2" key="1">
    <citation type="journal article" date="2019" name="Int. J. Syst. Evol. Microbiol.">
        <title>The Global Catalogue of Microorganisms (GCM) 10K type strain sequencing project: providing services to taxonomists for standard genome sequencing and annotation.</title>
        <authorList>
            <consortium name="The Broad Institute Genomics Platform"/>
            <consortium name="The Broad Institute Genome Sequencing Center for Infectious Disease"/>
            <person name="Wu L."/>
            <person name="Ma J."/>
        </authorList>
    </citation>
    <scope>NUCLEOTIDE SEQUENCE [LARGE SCALE GENOMIC DNA]</scope>
    <source>
        <strain evidence="2">JCM 17543</strain>
    </source>
</reference>
<dbReference type="Proteomes" id="UP001500827">
    <property type="component" value="Unassembled WGS sequence"/>
</dbReference>
<organism evidence="1 2">
    <name type="scientific">Sphingomonas limnosediminicola</name>
    <dbReference type="NCBI Taxonomy" id="940133"/>
    <lineage>
        <taxon>Bacteria</taxon>
        <taxon>Pseudomonadati</taxon>
        <taxon>Pseudomonadota</taxon>
        <taxon>Alphaproteobacteria</taxon>
        <taxon>Sphingomonadales</taxon>
        <taxon>Sphingomonadaceae</taxon>
        <taxon>Sphingomonas</taxon>
    </lineage>
</organism>
<keyword evidence="2" id="KW-1185">Reference proteome</keyword>